<gene>
    <name evidence="1" type="ORF">AC626_24740</name>
</gene>
<evidence type="ECO:0000313" key="1">
    <source>
        <dbReference type="EMBL" id="KNC65178.1"/>
    </source>
</evidence>
<sequence length="85" mass="8936">MKKIVLGTAVVAAFGLMLSGKIERSTDSFVSKQNVVENYGVENFSSGRSRANGNRAAGSSLVKPGGCSAVLRHVDSWFGLSKCQA</sequence>
<accession>A0A0L0EMM1</accession>
<dbReference type="OrthoDB" id="6293031at2"/>
<dbReference type="AlphaFoldDB" id="A0A0L0EMM1"/>
<dbReference type="Proteomes" id="UP000036850">
    <property type="component" value="Unassembled WGS sequence"/>
</dbReference>
<comment type="caution">
    <text evidence="1">The sequence shown here is derived from an EMBL/GenBank/DDBJ whole genome shotgun (WGS) entry which is preliminary data.</text>
</comment>
<dbReference type="PATRIC" id="fig|43658.6.peg.3789"/>
<name>A0A0L0EMM1_9GAMM</name>
<organism evidence="1 2">
    <name type="scientific">Pseudoalteromonas rubra</name>
    <dbReference type="NCBI Taxonomy" id="43658"/>
    <lineage>
        <taxon>Bacteria</taxon>
        <taxon>Pseudomonadati</taxon>
        <taxon>Pseudomonadota</taxon>
        <taxon>Gammaproteobacteria</taxon>
        <taxon>Alteromonadales</taxon>
        <taxon>Pseudoalteromonadaceae</taxon>
        <taxon>Pseudoalteromonas</taxon>
    </lineage>
</organism>
<protein>
    <submittedName>
        <fullName evidence="1">Uncharacterized protein</fullName>
    </submittedName>
</protein>
<reference evidence="2" key="1">
    <citation type="submission" date="2015-07" db="EMBL/GenBank/DDBJ databases">
        <title>Draft genome sequence of a Pseudoalteromonas rubra strain, OCN096, isolated from Kaneohe Bay, Oahu, Hawaii.</title>
        <authorList>
            <person name="Beurmann S."/>
            <person name="Ushijima B."/>
            <person name="Belcaid M."/>
            <person name="Callahan S.M."/>
            <person name="Aeby G.S."/>
        </authorList>
    </citation>
    <scope>NUCLEOTIDE SEQUENCE [LARGE SCALE GENOMIC DNA]</scope>
    <source>
        <strain evidence="2">OCN096</strain>
    </source>
</reference>
<evidence type="ECO:0000313" key="2">
    <source>
        <dbReference type="Proteomes" id="UP000036850"/>
    </source>
</evidence>
<proteinExistence type="predicted"/>
<dbReference type="EMBL" id="LFZX01000369">
    <property type="protein sequence ID" value="KNC65178.1"/>
    <property type="molecule type" value="Genomic_DNA"/>
</dbReference>